<dbReference type="SUPFAM" id="SSF47616">
    <property type="entry name" value="GST C-terminal domain-like"/>
    <property type="match status" value="1"/>
</dbReference>
<dbReference type="SUPFAM" id="SSF52833">
    <property type="entry name" value="Thioredoxin-like"/>
    <property type="match status" value="1"/>
</dbReference>
<sequence>MGLLVKGEWKDQWYDTGKTGGRFEREASRLRNWVTADGAPGPTGEGGFQAEPGRYHLYIARACPWAHRTMILRSLKGLEDAVSVSVTHWKMAEHGWTFEPGEGVVPDPLFGVRYLYELYVRSEPEYTGRVTIPVLWDKKRNRIVSNESADILRMFNSAFDAVGARPGDYYPEALRGEIDAVNARVYDTVNNGVYKAGFATTQQAYEDAVRPLFESLDWLEARLGQQRYLCGEQLTEADWRLFTTLLRFDSVYVGHFKCNLRRLTDSPNLWAYTRELYQLPGIRETVNFEHIKRHYYQSHAQINPSGIVPLGPLLDFNTPPPRRPLGGEAAAT</sequence>
<dbReference type="CDD" id="cd03190">
    <property type="entry name" value="GST_C_Omega_like"/>
    <property type="match status" value="1"/>
</dbReference>
<dbReference type="InterPro" id="IPR036249">
    <property type="entry name" value="Thioredoxin-like_sf"/>
</dbReference>
<dbReference type="InterPro" id="IPR036282">
    <property type="entry name" value="Glutathione-S-Trfase_C_sf"/>
</dbReference>
<keyword evidence="5" id="KW-0808">Transferase</keyword>
<dbReference type="InterPro" id="IPR004045">
    <property type="entry name" value="Glutathione_S-Trfase_N"/>
</dbReference>
<dbReference type="OrthoDB" id="9769158at2"/>
<proteinExistence type="predicted"/>
<dbReference type="GO" id="GO:0004364">
    <property type="term" value="F:glutathione transferase activity"/>
    <property type="evidence" value="ECO:0007669"/>
    <property type="project" value="InterPro"/>
</dbReference>
<name>A0A1H7HI73_STIAU</name>
<dbReference type="PANTHER" id="PTHR32419">
    <property type="entry name" value="GLUTATHIONYL-HYDROQUINONE REDUCTASE"/>
    <property type="match status" value="1"/>
</dbReference>
<dbReference type="InterPro" id="IPR047047">
    <property type="entry name" value="GST_Omega-like_C"/>
</dbReference>
<dbReference type="EMBL" id="FOAP01000001">
    <property type="protein sequence ID" value="SEK49974.1"/>
    <property type="molecule type" value="Genomic_DNA"/>
</dbReference>
<evidence type="ECO:0000313" key="6">
    <source>
        <dbReference type="Proteomes" id="UP000182719"/>
    </source>
</evidence>
<dbReference type="FunFam" id="3.40.30.10:FF:000058">
    <property type="entry name" value="Glutathione S-transferase, omega"/>
    <property type="match status" value="1"/>
</dbReference>
<dbReference type="SFLD" id="SFLDS00019">
    <property type="entry name" value="Glutathione_Transferase_(cytos"/>
    <property type="match status" value="1"/>
</dbReference>
<dbReference type="InterPro" id="IPR010987">
    <property type="entry name" value="Glutathione-S-Trfase_C-like"/>
</dbReference>
<feature type="domain" description="GST C-terminal" evidence="4">
    <location>
        <begin position="171"/>
        <end position="298"/>
    </location>
</feature>
<evidence type="ECO:0000256" key="3">
    <source>
        <dbReference type="PIRSR" id="PIRSR015753-3"/>
    </source>
</evidence>
<dbReference type="Proteomes" id="UP000182719">
    <property type="component" value="Unassembled WGS sequence"/>
</dbReference>
<evidence type="ECO:0000256" key="1">
    <source>
        <dbReference type="PIRSR" id="PIRSR015753-1"/>
    </source>
</evidence>
<dbReference type="InterPro" id="IPR016639">
    <property type="entry name" value="GST_Omega/GSH"/>
</dbReference>
<dbReference type="PROSITE" id="PS50405">
    <property type="entry name" value="GST_CTER"/>
    <property type="match status" value="1"/>
</dbReference>
<dbReference type="PIRSF" id="PIRSF015753">
    <property type="entry name" value="GST"/>
    <property type="match status" value="1"/>
</dbReference>
<evidence type="ECO:0000313" key="5">
    <source>
        <dbReference type="EMBL" id="SEK49974.1"/>
    </source>
</evidence>
<dbReference type="SFLD" id="SFLDG01206">
    <property type="entry name" value="Xi.1"/>
    <property type="match status" value="1"/>
</dbReference>
<evidence type="ECO:0000259" key="4">
    <source>
        <dbReference type="PROSITE" id="PS50405"/>
    </source>
</evidence>
<dbReference type="InterPro" id="IPR040079">
    <property type="entry name" value="Glutathione_S-Trfase"/>
</dbReference>
<dbReference type="AlphaFoldDB" id="A0A1H7HI73"/>
<accession>A0A1H7HI73</accession>
<protein>
    <submittedName>
        <fullName evidence="5">Putative glutathione S-transferase</fullName>
    </submittedName>
</protein>
<feature type="site" description="Lowers pKa of active site Cys" evidence="3">
    <location>
        <position position="295"/>
    </location>
</feature>
<feature type="active site" description="Nucleophile" evidence="1">
    <location>
        <position position="63"/>
    </location>
</feature>
<feature type="binding site" evidence="2">
    <location>
        <begin position="129"/>
        <end position="132"/>
    </location>
    <ligand>
        <name>glutathione</name>
        <dbReference type="ChEBI" id="CHEBI:57925"/>
    </ligand>
</feature>
<keyword evidence="6" id="KW-1185">Reference proteome</keyword>
<dbReference type="RefSeq" id="WP_075004923.1">
    <property type="nucleotide sequence ID" value="NZ_FOAP01000001.1"/>
</dbReference>
<evidence type="ECO:0000256" key="2">
    <source>
        <dbReference type="PIRSR" id="PIRSR015753-2"/>
    </source>
</evidence>
<dbReference type="Pfam" id="PF13410">
    <property type="entry name" value="GST_C_2"/>
    <property type="match status" value="1"/>
</dbReference>
<dbReference type="Gene3D" id="1.20.1050.10">
    <property type="match status" value="1"/>
</dbReference>
<dbReference type="SFLD" id="SFLDG01148">
    <property type="entry name" value="Xi_(cytGST)"/>
    <property type="match status" value="1"/>
</dbReference>
<feature type="active site" description="Proton donor/acceptor" evidence="1">
    <location>
        <position position="194"/>
    </location>
</feature>
<organism evidence="5 6">
    <name type="scientific">Stigmatella aurantiaca</name>
    <dbReference type="NCBI Taxonomy" id="41"/>
    <lineage>
        <taxon>Bacteria</taxon>
        <taxon>Pseudomonadati</taxon>
        <taxon>Myxococcota</taxon>
        <taxon>Myxococcia</taxon>
        <taxon>Myxococcales</taxon>
        <taxon>Cystobacterineae</taxon>
        <taxon>Archangiaceae</taxon>
        <taxon>Stigmatella</taxon>
    </lineage>
</organism>
<dbReference type="PANTHER" id="PTHR32419:SF6">
    <property type="entry name" value="GLUTATHIONE S-TRANSFERASE OMEGA-LIKE 1-RELATED"/>
    <property type="match status" value="1"/>
</dbReference>
<dbReference type="Pfam" id="PF13409">
    <property type="entry name" value="GST_N_2"/>
    <property type="match status" value="1"/>
</dbReference>
<gene>
    <name evidence="5" type="ORF">SAMN05444354_101724</name>
</gene>
<feature type="binding site" evidence="2">
    <location>
        <position position="96"/>
    </location>
    <ligand>
        <name>glutathione</name>
        <dbReference type="ChEBI" id="CHEBI:57925"/>
    </ligand>
</feature>
<dbReference type="GO" id="GO:0005737">
    <property type="term" value="C:cytoplasm"/>
    <property type="evidence" value="ECO:0007669"/>
    <property type="project" value="TreeGrafter"/>
</dbReference>
<feature type="binding site" evidence="2">
    <location>
        <begin position="147"/>
        <end position="148"/>
    </location>
    <ligand>
        <name>glutathione</name>
        <dbReference type="ChEBI" id="CHEBI:57925"/>
    </ligand>
</feature>
<dbReference type="Gene3D" id="3.40.30.10">
    <property type="entry name" value="Glutaredoxin"/>
    <property type="match status" value="1"/>
</dbReference>
<feature type="site" description="Lowers pKa of active site Cys" evidence="3">
    <location>
        <position position="252"/>
    </location>
</feature>
<reference evidence="6" key="1">
    <citation type="submission" date="2016-10" db="EMBL/GenBank/DDBJ databases">
        <authorList>
            <person name="Varghese N."/>
            <person name="Submissions S."/>
        </authorList>
    </citation>
    <scope>NUCLEOTIDE SEQUENCE [LARGE SCALE GENOMIC DNA]</scope>
    <source>
        <strain evidence="6">DSM 17044</strain>
    </source>
</reference>